<evidence type="ECO:0000313" key="3">
    <source>
        <dbReference type="Proteomes" id="UP000054053"/>
    </source>
</evidence>
<dbReference type="InterPro" id="IPR016039">
    <property type="entry name" value="Thiolase-like"/>
</dbReference>
<reference evidence="3" key="1">
    <citation type="journal article" date="2016" name="Genome Announc.">
        <title>Genome sequence of Ustilaginoidea virens IPU010, a rice pathogenic fungus causing false smut.</title>
        <authorList>
            <person name="Kumagai T."/>
            <person name="Ishii T."/>
            <person name="Terai G."/>
            <person name="Umemura M."/>
            <person name="Machida M."/>
            <person name="Asai K."/>
        </authorList>
    </citation>
    <scope>NUCLEOTIDE SEQUENCE [LARGE SCALE GENOMIC DNA]</scope>
    <source>
        <strain evidence="3">IPU010</strain>
    </source>
</reference>
<sequence length="174" mass="18777">MGLPIHVYPLYENGRRAHRGQSARENTAESAGMYAAFDKIASENPCSWNYQQPPKTAELIATRSRENRMICDPYPLLMNAFNGVNLSAACVLTSAENARRLGIPPSKWVYVLGGAGTRDKDNCKRNSALPLCSPLPFVETTEPEAGGTKSGSDETTTAARPSAGPSTRRCMSPA</sequence>
<dbReference type="AlphaFoldDB" id="A0A1B5KWI1"/>
<gene>
    <name evidence="2" type="ORF">UVI_02010620</name>
</gene>
<feature type="region of interest" description="Disordered" evidence="1">
    <location>
        <begin position="135"/>
        <end position="174"/>
    </location>
</feature>
<dbReference type="Gene3D" id="3.40.47.10">
    <property type="match status" value="1"/>
</dbReference>
<protein>
    <submittedName>
        <fullName evidence="2">Uncharacterized protein</fullName>
    </submittedName>
</protein>
<name>A0A1B5KWI1_USTVR</name>
<organism evidence="2 3">
    <name type="scientific">Ustilaginoidea virens</name>
    <name type="common">Rice false smut fungus</name>
    <name type="synonym">Villosiclava virens</name>
    <dbReference type="NCBI Taxonomy" id="1159556"/>
    <lineage>
        <taxon>Eukaryota</taxon>
        <taxon>Fungi</taxon>
        <taxon>Dikarya</taxon>
        <taxon>Ascomycota</taxon>
        <taxon>Pezizomycotina</taxon>
        <taxon>Sordariomycetes</taxon>
        <taxon>Hypocreomycetidae</taxon>
        <taxon>Hypocreales</taxon>
        <taxon>Clavicipitaceae</taxon>
        <taxon>Ustilaginoidea</taxon>
    </lineage>
</organism>
<evidence type="ECO:0000256" key="1">
    <source>
        <dbReference type="SAM" id="MobiDB-lite"/>
    </source>
</evidence>
<dbReference type="EMBL" id="BBTG02000004">
    <property type="protein sequence ID" value="GAO15400.1"/>
    <property type="molecule type" value="Genomic_DNA"/>
</dbReference>
<comment type="caution">
    <text evidence="2">The sequence shown here is derived from an EMBL/GenBank/DDBJ whole genome shotgun (WGS) entry which is preliminary data.</text>
</comment>
<accession>A0A1B5KWI1</accession>
<proteinExistence type="predicted"/>
<dbReference type="GO" id="GO:0016746">
    <property type="term" value="F:acyltransferase activity"/>
    <property type="evidence" value="ECO:0007669"/>
    <property type="project" value="InterPro"/>
</dbReference>
<evidence type="ECO:0000313" key="2">
    <source>
        <dbReference type="EMBL" id="GAO15400.1"/>
    </source>
</evidence>
<dbReference type="Proteomes" id="UP000054053">
    <property type="component" value="Unassembled WGS sequence"/>
</dbReference>